<organism evidence="3 4">
    <name type="scientific">Paenibacillus rigui</name>
    <dbReference type="NCBI Taxonomy" id="554312"/>
    <lineage>
        <taxon>Bacteria</taxon>
        <taxon>Bacillati</taxon>
        <taxon>Bacillota</taxon>
        <taxon>Bacilli</taxon>
        <taxon>Bacillales</taxon>
        <taxon>Paenibacillaceae</taxon>
        <taxon>Paenibacillus</taxon>
    </lineage>
</organism>
<dbReference type="OrthoDB" id="9806359at2"/>
<dbReference type="AlphaFoldDB" id="A0A229UTE7"/>
<dbReference type="GO" id="GO:0009298">
    <property type="term" value="P:GDP-mannose biosynthetic process"/>
    <property type="evidence" value="ECO:0007669"/>
    <property type="project" value="TreeGrafter"/>
</dbReference>
<keyword evidence="3" id="KW-0548">Nucleotidyltransferase</keyword>
<reference evidence="3 4" key="1">
    <citation type="submission" date="2017-07" db="EMBL/GenBank/DDBJ databases">
        <title>Genome sequencing and assembly of Paenibacillus rigui.</title>
        <authorList>
            <person name="Mayilraj S."/>
        </authorList>
    </citation>
    <scope>NUCLEOTIDE SEQUENCE [LARGE SCALE GENOMIC DNA]</scope>
    <source>
        <strain evidence="3 4">JCM 16352</strain>
    </source>
</reference>
<proteinExistence type="predicted"/>
<feature type="domain" description="Nucleotidyl transferase" evidence="1">
    <location>
        <begin position="3"/>
        <end position="294"/>
    </location>
</feature>
<dbReference type="PANTHER" id="PTHR46390">
    <property type="entry name" value="MANNOSE-1-PHOSPHATE GUANYLYLTRANSFERASE"/>
    <property type="match status" value="1"/>
</dbReference>
<dbReference type="SUPFAM" id="SSF159283">
    <property type="entry name" value="Guanosine diphospho-D-mannose pyrophosphorylase/mannose-6-phosphate isomerase linker domain"/>
    <property type="match status" value="1"/>
</dbReference>
<evidence type="ECO:0000313" key="4">
    <source>
        <dbReference type="Proteomes" id="UP000215509"/>
    </source>
</evidence>
<dbReference type="Proteomes" id="UP000215509">
    <property type="component" value="Unassembled WGS sequence"/>
</dbReference>
<protein>
    <submittedName>
        <fullName evidence="3">Mannose-1-phosphate guanylyltransferase</fullName>
    </submittedName>
</protein>
<dbReference type="Gene3D" id="3.90.550.10">
    <property type="entry name" value="Spore Coat Polysaccharide Biosynthesis Protein SpsA, Chain A"/>
    <property type="match status" value="1"/>
</dbReference>
<evidence type="ECO:0000313" key="3">
    <source>
        <dbReference type="EMBL" id="OXM86708.1"/>
    </source>
</evidence>
<keyword evidence="4" id="KW-1185">Reference proteome</keyword>
<comment type="caution">
    <text evidence="3">The sequence shown here is derived from an EMBL/GenBank/DDBJ whole genome shotgun (WGS) entry which is preliminary data.</text>
</comment>
<evidence type="ECO:0000259" key="2">
    <source>
        <dbReference type="Pfam" id="PF22640"/>
    </source>
</evidence>
<evidence type="ECO:0000259" key="1">
    <source>
        <dbReference type="Pfam" id="PF00483"/>
    </source>
</evidence>
<dbReference type="InterPro" id="IPR029044">
    <property type="entry name" value="Nucleotide-diphossugar_trans"/>
</dbReference>
<feature type="domain" description="MannoseP isomerase/GMP-like beta-helix" evidence="2">
    <location>
        <begin position="311"/>
        <end position="355"/>
    </location>
</feature>
<sequence length="369" mass="41094">MKIVIMAGGMGSRFWPRSVAAMPKQFLAMQDAESLLQQTYRRFAQFIPKDNIYVVTAQRYVSLVNEQLPDLTADRLLVEPDQRDTGPCIAFTAISFLKQGIDDVLVTAPSDQFIADGQALFDAVNEAVEAAARVPAIATLGIVPTRPETGYGYIHTSDTPLFGNVYPVRSFIEKPSLETARKLLLSRSMYWNSGIFVWRPSTIAFYMKKYQEALWHALTNAMDAAAPSVETLEPSQTLSNTRHKNRQSTDLAAVYKLLPKLSVDYAILEKAEDVYTIPVQFDWDDVGTWSSLQRFGKPDRDGNHLHGSIHTVQAKNNIVYSDKQSIIIGVQDLIIVSTKDGLLVCHQSDEHLIKQALSASGITKPTKEV</sequence>
<dbReference type="InterPro" id="IPR051161">
    <property type="entry name" value="Mannose-6P_isomerase_type2"/>
</dbReference>
<accession>A0A229UTE7</accession>
<dbReference type="SUPFAM" id="SSF53448">
    <property type="entry name" value="Nucleotide-diphospho-sugar transferases"/>
    <property type="match status" value="1"/>
</dbReference>
<dbReference type="EMBL" id="NMQW01000013">
    <property type="protein sequence ID" value="OXM86708.1"/>
    <property type="molecule type" value="Genomic_DNA"/>
</dbReference>
<dbReference type="InterPro" id="IPR054566">
    <property type="entry name" value="ManC/GMP-like_b-helix"/>
</dbReference>
<dbReference type="GO" id="GO:0004475">
    <property type="term" value="F:mannose-1-phosphate guanylyltransferase (GTP) activity"/>
    <property type="evidence" value="ECO:0007669"/>
    <property type="project" value="InterPro"/>
</dbReference>
<dbReference type="Pfam" id="PF22640">
    <property type="entry name" value="ManC_GMP_beta-helix"/>
    <property type="match status" value="1"/>
</dbReference>
<name>A0A229UTE7_9BACL</name>
<dbReference type="CDD" id="cd02509">
    <property type="entry name" value="GDP-M1P_Guanylyltransferase"/>
    <property type="match status" value="1"/>
</dbReference>
<dbReference type="RefSeq" id="WP_094014655.1">
    <property type="nucleotide sequence ID" value="NZ_NMQW01000013.1"/>
</dbReference>
<dbReference type="InterPro" id="IPR049577">
    <property type="entry name" value="GMPP_N"/>
</dbReference>
<dbReference type="PANTHER" id="PTHR46390:SF1">
    <property type="entry name" value="MANNOSE-1-PHOSPHATE GUANYLYLTRANSFERASE"/>
    <property type="match status" value="1"/>
</dbReference>
<keyword evidence="3" id="KW-0808">Transferase</keyword>
<dbReference type="Pfam" id="PF00483">
    <property type="entry name" value="NTP_transferase"/>
    <property type="match status" value="1"/>
</dbReference>
<dbReference type="InterPro" id="IPR005835">
    <property type="entry name" value="NTP_transferase_dom"/>
</dbReference>
<gene>
    <name evidence="3" type="ORF">CF651_09350</name>
</gene>